<dbReference type="Gene3D" id="3.40.190.10">
    <property type="entry name" value="Periplasmic binding protein-like II"/>
    <property type="match status" value="2"/>
</dbReference>
<keyword evidence="6" id="KW-1185">Reference proteome</keyword>
<feature type="domain" description="Solute-binding protein family 3/N-terminal" evidence="4">
    <location>
        <begin position="54"/>
        <end position="288"/>
    </location>
</feature>
<dbReference type="PANTHER" id="PTHR35936">
    <property type="entry name" value="MEMBRANE-BOUND LYTIC MUREIN TRANSGLYCOSYLASE F"/>
    <property type="match status" value="1"/>
</dbReference>
<gene>
    <name evidence="5" type="ORF">FE240_11930</name>
</gene>
<evidence type="ECO:0000256" key="1">
    <source>
        <dbReference type="ARBA" id="ARBA00010333"/>
    </source>
</evidence>
<evidence type="ECO:0000256" key="2">
    <source>
        <dbReference type="ARBA" id="ARBA00022729"/>
    </source>
</evidence>
<dbReference type="Proteomes" id="UP000594034">
    <property type="component" value="Chromosome"/>
</dbReference>
<keyword evidence="3" id="KW-0472">Membrane</keyword>
<evidence type="ECO:0000313" key="5">
    <source>
        <dbReference type="EMBL" id="QFI55331.1"/>
    </source>
</evidence>
<evidence type="ECO:0000313" key="6">
    <source>
        <dbReference type="Proteomes" id="UP000594034"/>
    </source>
</evidence>
<dbReference type="RefSeq" id="WP_302354554.1">
    <property type="nucleotide sequence ID" value="NZ_JAMJQI010000001.1"/>
</dbReference>
<dbReference type="AlphaFoldDB" id="A0A5J6WYK4"/>
<evidence type="ECO:0000256" key="3">
    <source>
        <dbReference type="SAM" id="Phobius"/>
    </source>
</evidence>
<accession>A0A5J6WYK4</accession>
<dbReference type="KEGG" id="asim:FE240_11930"/>
<name>A0A5J6WYK4_9GAMM</name>
<organism evidence="5 6">
    <name type="scientific">Aeromonas simiae</name>
    <dbReference type="NCBI Taxonomy" id="218936"/>
    <lineage>
        <taxon>Bacteria</taxon>
        <taxon>Pseudomonadati</taxon>
        <taxon>Pseudomonadota</taxon>
        <taxon>Gammaproteobacteria</taxon>
        <taxon>Aeromonadales</taxon>
        <taxon>Aeromonadaceae</taxon>
        <taxon>Aeromonas</taxon>
    </lineage>
</organism>
<protein>
    <submittedName>
        <fullName evidence="5">Amino acid ABC transporter substrate-binding protein</fullName>
    </submittedName>
</protein>
<keyword evidence="3" id="KW-1133">Transmembrane helix</keyword>
<dbReference type="SUPFAM" id="SSF53850">
    <property type="entry name" value="Periplasmic binding protein-like II"/>
    <property type="match status" value="1"/>
</dbReference>
<dbReference type="SMART" id="SM00062">
    <property type="entry name" value="PBPb"/>
    <property type="match status" value="1"/>
</dbReference>
<comment type="similarity">
    <text evidence="1">Belongs to the bacterial solute-binding protein 3 family.</text>
</comment>
<proteinExistence type="inferred from homology"/>
<dbReference type="EMBL" id="CP040449">
    <property type="protein sequence ID" value="QFI55331.1"/>
    <property type="molecule type" value="Genomic_DNA"/>
</dbReference>
<evidence type="ECO:0000259" key="4">
    <source>
        <dbReference type="SMART" id="SM00062"/>
    </source>
</evidence>
<dbReference type="InterPro" id="IPR001638">
    <property type="entry name" value="Solute-binding_3/MltF_N"/>
</dbReference>
<keyword evidence="2" id="KW-0732">Signal</keyword>
<reference evidence="5 6" key="1">
    <citation type="submission" date="2019-05" db="EMBL/GenBank/DDBJ databases">
        <title>OXA-830, a novel chromosomally encoded expanded-spectrum class D beta-lactamase in Aeromonas simiae.</title>
        <authorList>
            <person name="Zhou W."/>
            <person name="Chen Q."/>
        </authorList>
    </citation>
    <scope>NUCLEOTIDE SEQUENCE [LARGE SCALE GENOMIC DNA]</scope>
    <source>
        <strain evidence="5 6">A6</strain>
    </source>
</reference>
<dbReference type="Pfam" id="PF00497">
    <property type="entry name" value="SBP_bac_3"/>
    <property type="match status" value="1"/>
</dbReference>
<dbReference type="PANTHER" id="PTHR35936:SF6">
    <property type="entry name" value="AMINO ACID ABC TRANSPORTER SUBSTRATE-BINDING PAAT FAMILY PROTEIN"/>
    <property type="match status" value="1"/>
</dbReference>
<sequence>MPAVKEAATVLSNLQTMKGSCMGFANTICQRAAWHLMLLLPLLFTFAAAASEPSLILTGSPVYPPFSWQSHSNPQQVTGIGIELAETISNELGISVENHYAGPWKRVQNTAENGDVDMIAGLFVTKEREAYLDYVYPPFMMDESVIFTLKGHAVPLKNWHDAASKVGGGLLGDASITAFEQKAQSHFPDQKFQIEHVATVEQLFKKLEYGRNDYIIYGLHAGLAYAQREGVRDKIDYISAGLPKHGMYLAFAKKSAFRSYKAAFSQKIIAYKANGYIDALIKKYETKWQQESGPN</sequence>
<keyword evidence="3" id="KW-0812">Transmembrane</keyword>
<feature type="transmembrane region" description="Helical" evidence="3">
    <location>
        <begin position="32"/>
        <end position="50"/>
    </location>
</feature>